<evidence type="ECO:0000313" key="2">
    <source>
        <dbReference type="Proteomes" id="UP001168821"/>
    </source>
</evidence>
<protein>
    <submittedName>
        <fullName evidence="1">Uncharacterized protein</fullName>
    </submittedName>
</protein>
<gene>
    <name evidence="1" type="ORF">Zmor_005428</name>
</gene>
<comment type="caution">
    <text evidence="1">The sequence shown here is derived from an EMBL/GenBank/DDBJ whole genome shotgun (WGS) entry which is preliminary data.</text>
</comment>
<dbReference type="AlphaFoldDB" id="A0AA38IPX9"/>
<proteinExistence type="predicted"/>
<name>A0AA38IPX9_9CUCU</name>
<accession>A0AA38IPX9</accession>
<sequence length="140" mass="16514">MNFRPQVESLRGRVIGMMGELRRVLRKEWSLDKRTVRVIYKGLVVACASFGVGVWCDVLRFQNTRELVNRCQRRVLYRCMVFCRTVSMHAMQVLMGELPWDLAFLRRGVMFRAKRGDDFVPSVRFVSENIWFESGMGYFC</sequence>
<dbReference type="EMBL" id="JALNTZ010000002">
    <property type="protein sequence ID" value="KAJ3661005.1"/>
    <property type="molecule type" value="Genomic_DNA"/>
</dbReference>
<evidence type="ECO:0000313" key="1">
    <source>
        <dbReference type="EMBL" id="KAJ3661005.1"/>
    </source>
</evidence>
<organism evidence="1 2">
    <name type="scientific">Zophobas morio</name>
    <dbReference type="NCBI Taxonomy" id="2755281"/>
    <lineage>
        <taxon>Eukaryota</taxon>
        <taxon>Metazoa</taxon>
        <taxon>Ecdysozoa</taxon>
        <taxon>Arthropoda</taxon>
        <taxon>Hexapoda</taxon>
        <taxon>Insecta</taxon>
        <taxon>Pterygota</taxon>
        <taxon>Neoptera</taxon>
        <taxon>Endopterygota</taxon>
        <taxon>Coleoptera</taxon>
        <taxon>Polyphaga</taxon>
        <taxon>Cucujiformia</taxon>
        <taxon>Tenebrionidae</taxon>
        <taxon>Zophobas</taxon>
    </lineage>
</organism>
<keyword evidence="2" id="KW-1185">Reference proteome</keyword>
<dbReference type="Proteomes" id="UP001168821">
    <property type="component" value="Unassembled WGS sequence"/>
</dbReference>
<reference evidence="1" key="1">
    <citation type="journal article" date="2023" name="G3 (Bethesda)">
        <title>Whole genome assemblies of Zophobas morio and Tenebrio molitor.</title>
        <authorList>
            <person name="Kaur S."/>
            <person name="Stinson S.A."/>
            <person name="diCenzo G.C."/>
        </authorList>
    </citation>
    <scope>NUCLEOTIDE SEQUENCE</scope>
    <source>
        <strain evidence="1">QUZm001</strain>
    </source>
</reference>